<keyword evidence="1" id="KW-0812">Transmembrane</keyword>
<keyword evidence="4" id="KW-1185">Reference proteome</keyword>
<feature type="transmembrane region" description="Helical" evidence="1">
    <location>
        <begin position="71"/>
        <end position="95"/>
    </location>
</feature>
<evidence type="ECO:0000256" key="2">
    <source>
        <dbReference type="SAM" id="SignalP"/>
    </source>
</evidence>
<evidence type="ECO:0000256" key="1">
    <source>
        <dbReference type="SAM" id="Phobius"/>
    </source>
</evidence>
<sequence length="174" mass="20578">MARAAHLSPAFLLLSELLLVQYNIIKYINDGLLSTDCYEGKQQHKIHLTTKVVVVYSRTMFRSDLPTPLTIFYNFFFDLCLCLCFLCLLCLFLLLEILVGDSDFSTQSSSANEFSILILTELEFKLHCSGKSGPYNLFFDLYCRVHFHFYYFYLVYQINYQNQDWQIFLWEEKD</sequence>
<keyword evidence="1" id="KW-1133">Transmembrane helix</keyword>
<proteinExistence type="predicted"/>
<evidence type="ECO:0000313" key="4">
    <source>
        <dbReference type="Proteomes" id="UP000475862"/>
    </source>
</evidence>
<gene>
    <name evidence="3" type="ORF">AGLY_002242</name>
</gene>
<organism evidence="3 4">
    <name type="scientific">Aphis glycines</name>
    <name type="common">Soybean aphid</name>
    <dbReference type="NCBI Taxonomy" id="307491"/>
    <lineage>
        <taxon>Eukaryota</taxon>
        <taxon>Metazoa</taxon>
        <taxon>Ecdysozoa</taxon>
        <taxon>Arthropoda</taxon>
        <taxon>Hexapoda</taxon>
        <taxon>Insecta</taxon>
        <taxon>Pterygota</taxon>
        <taxon>Neoptera</taxon>
        <taxon>Paraneoptera</taxon>
        <taxon>Hemiptera</taxon>
        <taxon>Sternorrhyncha</taxon>
        <taxon>Aphidomorpha</taxon>
        <taxon>Aphidoidea</taxon>
        <taxon>Aphididae</taxon>
        <taxon>Aphidini</taxon>
        <taxon>Aphis</taxon>
        <taxon>Aphis</taxon>
    </lineage>
</organism>
<keyword evidence="2" id="KW-0732">Signal</keyword>
<protein>
    <submittedName>
        <fullName evidence="3">Uncharacterized protein</fullName>
    </submittedName>
</protein>
<comment type="caution">
    <text evidence="3">The sequence shown here is derived from an EMBL/GenBank/DDBJ whole genome shotgun (WGS) entry which is preliminary data.</text>
</comment>
<reference evidence="3 4" key="1">
    <citation type="submission" date="2019-08" db="EMBL/GenBank/DDBJ databases">
        <title>The genome of the soybean aphid Biotype 1, its phylome, world population structure and adaptation to the North American continent.</title>
        <authorList>
            <person name="Giordano R."/>
            <person name="Donthu R.K."/>
            <person name="Hernandez A.G."/>
            <person name="Wright C.L."/>
            <person name="Zimin A.V."/>
        </authorList>
    </citation>
    <scope>NUCLEOTIDE SEQUENCE [LARGE SCALE GENOMIC DNA]</scope>
    <source>
        <tissue evidence="3">Whole aphids</tissue>
    </source>
</reference>
<name>A0A6G0U586_APHGL</name>
<evidence type="ECO:0000313" key="3">
    <source>
        <dbReference type="EMBL" id="KAE9543442.1"/>
    </source>
</evidence>
<dbReference type="Proteomes" id="UP000475862">
    <property type="component" value="Unassembled WGS sequence"/>
</dbReference>
<feature type="signal peptide" evidence="2">
    <location>
        <begin position="1"/>
        <end position="22"/>
    </location>
</feature>
<keyword evidence="1" id="KW-0472">Membrane</keyword>
<accession>A0A6G0U586</accession>
<dbReference type="AlphaFoldDB" id="A0A6G0U586"/>
<feature type="chain" id="PRO_5026076610" evidence="2">
    <location>
        <begin position="23"/>
        <end position="174"/>
    </location>
</feature>
<dbReference type="EMBL" id="VYZN01000008">
    <property type="protein sequence ID" value="KAE9543442.1"/>
    <property type="molecule type" value="Genomic_DNA"/>
</dbReference>